<gene>
    <name evidence="4" type="ORF">DNH61_23080</name>
</gene>
<accession>A0A2W1LQ30</accession>
<sequence length="191" mass="20894">MIYRICQFLLDVLYTLLFRIRAEGLEHVPDHGPVLLCSNHISNFDPPAVGLKVRRRVHFMAKAELFSFKPLGALLTAIGAFPVKRGGVSKESIKLALQLLKDGQVMGIFPEGTRSVPGMEGAAKKGAAMIALRSGASVVPVAITGSYRLFGKVIVRYGPPVDLSIFEGDKDPELLERVTDVIMAHIRELSR</sequence>
<protein>
    <submittedName>
        <fullName evidence="4">1-acyl-sn-glycerol-3-phosphate acyltransferase</fullName>
    </submittedName>
</protein>
<dbReference type="PANTHER" id="PTHR10434:SF11">
    <property type="entry name" value="1-ACYL-SN-GLYCEROL-3-PHOSPHATE ACYLTRANSFERASE"/>
    <property type="match status" value="1"/>
</dbReference>
<dbReference type="SUPFAM" id="SSF69593">
    <property type="entry name" value="Glycerol-3-phosphate (1)-acyltransferase"/>
    <property type="match status" value="1"/>
</dbReference>
<evidence type="ECO:0000313" key="5">
    <source>
        <dbReference type="Proteomes" id="UP000249522"/>
    </source>
</evidence>
<reference evidence="4 5" key="1">
    <citation type="submission" date="2018-06" db="EMBL/GenBank/DDBJ databases">
        <title>Paenibacillus imtechensis sp. nov.</title>
        <authorList>
            <person name="Pinnaka A.K."/>
            <person name="Singh H."/>
            <person name="Kaur M."/>
        </authorList>
    </citation>
    <scope>NUCLEOTIDE SEQUENCE [LARGE SCALE GENOMIC DNA]</scope>
    <source>
        <strain evidence="4 5">SMB1</strain>
    </source>
</reference>
<dbReference type="Proteomes" id="UP000249522">
    <property type="component" value="Unassembled WGS sequence"/>
</dbReference>
<name>A0A2W1LQ30_9BACL</name>
<feature type="domain" description="Phospholipid/glycerol acyltransferase" evidence="3">
    <location>
        <begin position="34"/>
        <end position="146"/>
    </location>
</feature>
<dbReference type="Pfam" id="PF01553">
    <property type="entry name" value="Acyltransferase"/>
    <property type="match status" value="1"/>
</dbReference>
<evidence type="ECO:0000256" key="2">
    <source>
        <dbReference type="ARBA" id="ARBA00023315"/>
    </source>
</evidence>
<dbReference type="SMART" id="SM00563">
    <property type="entry name" value="PlsC"/>
    <property type="match status" value="1"/>
</dbReference>
<dbReference type="InterPro" id="IPR002123">
    <property type="entry name" value="Plipid/glycerol_acylTrfase"/>
</dbReference>
<dbReference type="AlphaFoldDB" id="A0A2W1LQ30"/>
<evidence type="ECO:0000259" key="3">
    <source>
        <dbReference type="SMART" id="SM00563"/>
    </source>
</evidence>
<dbReference type="CDD" id="cd07989">
    <property type="entry name" value="LPLAT_AGPAT-like"/>
    <property type="match status" value="1"/>
</dbReference>
<organism evidence="4 5">
    <name type="scientific">Paenibacillus sambharensis</name>
    <dbReference type="NCBI Taxonomy" id="1803190"/>
    <lineage>
        <taxon>Bacteria</taxon>
        <taxon>Bacillati</taxon>
        <taxon>Bacillota</taxon>
        <taxon>Bacilli</taxon>
        <taxon>Bacillales</taxon>
        <taxon>Paenibacillaceae</taxon>
        <taxon>Paenibacillus</taxon>
    </lineage>
</organism>
<dbReference type="PANTHER" id="PTHR10434">
    <property type="entry name" value="1-ACYL-SN-GLYCEROL-3-PHOSPHATE ACYLTRANSFERASE"/>
    <property type="match status" value="1"/>
</dbReference>
<evidence type="ECO:0000313" key="4">
    <source>
        <dbReference type="EMBL" id="PZD93507.1"/>
    </source>
</evidence>
<evidence type="ECO:0000256" key="1">
    <source>
        <dbReference type="ARBA" id="ARBA00022679"/>
    </source>
</evidence>
<keyword evidence="1 4" id="KW-0808">Transferase</keyword>
<dbReference type="RefSeq" id="WP_111149176.1">
    <property type="nucleotide sequence ID" value="NZ_QKRB01000057.1"/>
</dbReference>
<dbReference type="OrthoDB" id="9803035at2"/>
<proteinExistence type="predicted"/>
<dbReference type="EMBL" id="QKRB01000057">
    <property type="protein sequence ID" value="PZD93507.1"/>
    <property type="molecule type" value="Genomic_DNA"/>
</dbReference>
<dbReference type="GO" id="GO:0006654">
    <property type="term" value="P:phosphatidic acid biosynthetic process"/>
    <property type="evidence" value="ECO:0007669"/>
    <property type="project" value="TreeGrafter"/>
</dbReference>
<comment type="caution">
    <text evidence="4">The sequence shown here is derived from an EMBL/GenBank/DDBJ whole genome shotgun (WGS) entry which is preliminary data.</text>
</comment>
<keyword evidence="2 4" id="KW-0012">Acyltransferase</keyword>
<keyword evidence="5" id="KW-1185">Reference proteome</keyword>
<dbReference type="GO" id="GO:0003841">
    <property type="term" value="F:1-acylglycerol-3-phosphate O-acyltransferase activity"/>
    <property type="evidence" value="ECO:0007669"/>
    <property type="project" value="TreeGrafter"/>
</dbReference>